<feature type="region of interest" description="Disordered" evidence="1">
    <location>
        <begin position="1"/>
        <end position="26"/>
    </location>
</feature>
<reference evidence="2" key="1">
    <citation type="journal article" date="2021" name="Front. Plant Sci.">
        <title>Chromosome-Scale Genome Assembly for Chinese Sour Jujube and Insights Into Its Genome Evolution and Domestication Signature.</title>
        <authorList>
            <person name="Shen L.-Y."/>
            <person name="Luo H."/>
            <person name="Wang X.-L."/>
            <person name="Wang X.-M."/>
            <person name="Qiu X.-J."/>
            <person name="Liu H."/>
            <person name="Zhou S.-S."/>
            <person name="Jia K.-H."/>
            <person name="Nie S."/>
            <person name="Bao Y.-T."/>
            <person name="Zhang R.-G."/>
            <person name="Yun Q.-Z."/>
            <person name="Chai Y.-H."/>
            <person name="Lu J.-Y."/>
            <person name="Li Y."/>
            <person name="Zhao S.-W."/>
            <person name="Mao J.-F."/>
            <person name="Jia S.-G."/>
            <person name="Mao Y.-M."/>
        </authorList>
    </citation>
    <scope>NUCLEOTIDE SEQUENCE</scope>
    <source>
        <strain evidence="2">AT0</strain>
        <tissue evidence="2">Leaf</tissue>
    </source>
</reference>
<sequence length="120" mass="13054">MASSHTQNHTKTLKPKETKPKPNWDTLGQPSGKFDYYVKYSAPPSSTVNVTTPSGWDIPADDNDLPHPAYQYIFIENLGCATEWKFTFSRVIGDGKRGSLYLGAAGVGGKGLVPYDTGIS</sequence>
<organism evidence="2 3">
    <name type="scientific">Ziziphus jujuba var. spinosa</name>
    <dbReference type="NCBI Taxonomy" id="714518"/>
    <lineage>
        <taxon>Eukaryota</taxon>
        <taxon>Viridiplantae</taxon>
        <taxon>Streptophyta</taxon>
        <taxon>Embryophyta</taxon>
        <taxon>Tracheophyta</taxon>
        <taxon>Spermatophyta</taxon>
        <taxon>Magnoliopsida</taxon>
        <taxon>eudicotyledons</taxon>
        <taxon>Gunneridae</taxon>
        <taxon>Pentapetalae</taxon>
        <taxon>rosids</taxon>
        <taxon>fabids</taxon>
        <taxon>Rosales</taxon>
        <taxon>Rhamnaceae</taxon>
        <taxon>Paliureae</taxon>
        <taxon>Ziziphus</taxon>
    </lineage>
</organism>
<protein>
    <submittedName>
        <fullName evidence="2">Uncharacterized protein</fullName>
    </submittedName>
</protein>
<comment type="caution">
    <text evidence="2">The sequence shown here is derived from an EMBL/GenBank/DDBJ whole genome shotgun (WGS) entry which is preliminary data.</text>
</comment>
<proteinExistence type="predicted"/>
<name>A0A978VXX4_ZIZJJ</name>
<evidence type="ECO:0000256" key="1">
    <source>
        <dbReference type="SAM" id="MobiDB-lite"/>
    </source>
</evidence>
<dbReference type="AlphaFoldDB" id="A0A978VXX4"/>
<accession>A0A978VXX4</accession>
<dbReference type="Proteomes" id="UP000813462">
    <property type="component" value="Unassembled WGS sequence"/>
</dbReference>
<evidence type="ECO:0000313" key="2">
    <source>
        <dbReference type="EMBL" id="KAH7543669.1"/>
    </source>
</evidence>
<evidence type="ECO:0000313" key="3">
    <source>
        <dbReference type="Proteomes" id="UP000813462"/>
    </source>
</evidence>
<gene>
    <name evidence="2" type="ORF">FEM48_Zijuj02G0209800</name>
</gene>
<dbReference type="EMBL" id="JAEACU010000002">
    <property type="protein sequence ID" value="KAH7543669.1"/>
    <property type="molecule type" value="Genomic_DNA"/>
</dbReference>